<accession>A0A2M7LJN1</accession>
<keyword evidence="5 6" id="KW-0472">Membrane</keyword>
<evidence type="ECO:0000256" key="6">
    <source>
        <dbReference type="SAM" id="Phobius"/>
    </source>
</evidence>
<comment type="caution">
    <text evidence="8">The sequence shown here is derived from an EMBL/GenBank/DDBJ whole genome shotgun (WGS) entry which is preliminary data.</text>
</comment>
<comment type="subcellular location">
    <subcellularLocation>
        <location evidence="1">Cell membrane</location>
        <topology evidence="1">Multi-pass membrane protein</topology>
    </subcellularLocation>
</comment>
<evidence type="ECO:0000256" key="2">
    <source>
        <dbReference type="ARBA" id="ARBA00022475"/>
    </source>
</evidence>
<dbReference type="AlphaFoldDB" id="A0A2M7LJN1"/>
<feature type="transmembrane region" description="Helical" evidence="6">
    <location>
        <begin position="12"/>
        <end position="32"/>
    </location>
</feature>
<dbReference type="SUPFAM" id="SSF103481">
    <property type="entry name" value="Multidrug resistance efflux transporter EmrE"/>
    <property type="match status" value="2"/>
</dbReference>
<proteinExistence type="predicted"/>
<dbReference type="InterPro" id="IPR050638">
    <property type="entry name" value="AA-Vitamin_Transporters"/>
</dbReference>
<feature type="transmembrane region" description="Helical" evidence="6">
    <location>
        <begin position="157"/>
        <end position="176"/>
    </location>
</feature>
<evidence type="ECO:0000256" key="5">
    <source>
        <dbReference type="ARBA" id="ARBA00023136"/>
    </source>
</evidence>
<organism evidence="8 9">
    <name type="scientific">Candidatus Shapirobacteria bacterium CG_4_10_14_3_um_filter_35_13</name>
    <dbReference type="NCBI Taxonomy" id="1974873"/>
    <lineage>
        <taxon>Bacteria</taxon>
        <taxon>Candidatus Shapironibacteriota</taxon>
    </lineage>
</organism>
<evidence type="ECO:0000256" key="1">
    <source>
        <dbReference type="ARBA" id="ARBA00004651"/>
    </source>
</evidence>
<dbReference type="Pfam" id="PF00892">
    <property type="entry name" value="EamA"/>
    <property type="match status" value="2"/>
</dbReference>
<evidence type="ECO:0000313" key="9">
    <source>
        <dbReference type="Proteomes" id="UP000229531"/>
    </source>
</evidence>
<feature type="transmembrane region" description="Helical" evidence="6">
    <location>
        <begin position="217"/>
        <end position="235"/>
    </location>
</feature>
<dbReference type="PANTHER" id="PTHR32322">
    <property type="entry name" value="INNER MEMBRANE TRANSPORTER"/>
    <property type="match status" value="1"/>
</dbReference>
<feature type="domain" description="EamA" evidence="7">
    <location>
        <begin position="158"/>
        <end position="287"/>
    </location>
</feature>
<name>A0A2M7LJN1_9BACT</name>
<dbReference type="PANTHER" id="PTHR32322:SF18">
    <property type="entry name" value="S-ADENOSYLMETHIONINE_S-ADENOSYLHOMOCYSTEINE TRANSPORTER"/>
    <property type="match status" value="1"/>
</dbReference>
<gene>
    <name evidence="8" type="ORF">COZ41_00605</name>
</gene>
<evidence type="ECO:0000256" key="4">
    <source>
        <dbReference type="ARBA" id="ARBA00022989"/>
    </source>
</evidence>
<evidence type="ECO:0000313" key="8">
    <source>
        <dbReference type="EMBL" id="PIX68274.1"/>
    </source>
</evidence>
<feature type="transmembrane region" description="Helical" evidence="6">
    <location>
        <begin position="130"/>
        <end position="151"/>
    </location>
</feature>
<dbReference type="Proteomes" id="UP000229531">
    <property type="component" value="Unassembled WGS sequence"/>
</dbReference>
<feature type="transmembrane region" description="Helical" evidence="6">
    <location>
        <begin position="104"/>
        <end position="121"/>
    </location>
</feature>
<dbReference type="InterPro" id="IPR037185">
    <property type="entry name" value="EmrE-like"/>
</dbReference>
<reference evidence="9" key="1">
    <citation type="submission" date="2017-09" db="EMBL/GenBank/DDBJ databases">
        <title>Depth-based differentiation of microbial function through sediment-hosted aquifers and enrichment of novel symbionts in the deep terrestrial subsurface.</title>
        <authorList>
            <person name="Probst A.J."/>
            <person name="Ladd B."/>
            <person name="Jarett J.K."/>
            <person name="Geller-Mcgrath D.E."/>
            <person name="Sieber C.M.K."/>
            <person name="Emerson J.B."/>
            <person name="Anantharaman K."/>
            <person name="Thomas B.C."/>
            <person name="Malmstrom R."/>
            <person name="Stieglmeier M."/>
            <person name="Klingl A."/>
            <person name="Woyke T."/>
            <person name="Ryan C.M."/>
            <person name="Banfield J.F."/>
        </authorList>
    </citation>
    <scope>NUCLEOTIDE SEQUENCE [LARGE SCALE GENOMIC DNA]</scope>
</reference>
<feature type="transmembrane region" description="Helical" evidence="6">
    <location>
        <begin position="188"/>
        <end position="211"/>
    </location>
</feature>
<dbReference type="GO" id="GO:0005886">
    <property type="term" value="C:plasma membrane"/>
    <property type="evidence" value="ECO:0007669"/>
    <property type="project" value="UniProtKB-SubCell"/>
</dbReference>
<dbReference type="InterPro" id="IPR000620">
    <property type="entry name" value="EamA_dom"/>
</dbReference>
<feature type="transmembrane region" description="Helical" evidence="6">
    <location>
        <begin position="38"/>
        <end position="58"/>
    </location>
</feature>
<dbReference type="EMBL" id="PFJG01000009">
    <property type="protein sequence ID" value="PIX68274.1"/>
    <property type="molecule type" value="Genomic_DNA"/>
</dbReference>
<keyword evidence="2" id="KW-1003">Cell membrane</keyword>
<keyword evidence="3 6" id="KW-0812">Transmembrane</keyword>
<protein>
    <recommendedName>
        <fullName evidence="7">EamA domain-containing protein</fullName>
    </recommendedName>
</protein>
<evidence type="ECO:0000256" key="3">
    <source>
        <dbReference type="ARBA" id="ARBA00022692"/>
    </source>
</evidence>
<feature type="domain" description="EamA" evidence="7">
    <location>
        <begin position="10"/>
        <end position="144"/>
    </location>
</feature>
<feature type="transmembrane region" description="Helical" evidence="6">
    <location>
        <begin position="270"/>
        <end position="290"/>
    </location>
</feature>
<evidence type="ECO:0000259" key="7">
    <source>
        <dbReference type="Pfam" id="PF00892"/>
    </source>
</evidence>
<keyword evidence="4 6" id="KW-1133">Transmembrane helix</keyword>
<sequence length="302" mass="34906">MFNFTNEQKSYFYGFFTVLIWGSFIAISKINLKDLDSFQVLFYTSFIASLITFLILIYQKKISHLKVISLSQIFKLSLISLPAFLYYLFYYIALKIIPVTEAAALNYLWPLAVVFFAVVLFKEKVTKTKIIAILLGIIGCSIVITRGNIFQYKFTNLLGDLITITAALSWGLFSNLGKKNKFDQTISYFVFFLTIFLFSIPSMLLFSTFQIPRLNNVWGLLWIGILNLSISYHLWFKALKLGDIAKLSNLMYFTPFVALVWIAIMLKENILPIQLFGLLFILFGSFIQSLHSRRRNTKLEYS</sequence>
<feature type="transmembrane region" description="Helical" evidence="6">
    <location>
        <begin position="247"/>
        <end position="264"/>
    </location>
</feature>
<feature type="transmembrane region" description="Helical" evidence="6">
    <location>
        <begin position="70"/>
        <end position="92"/>
    </location>
</feature>